<proteinExistence type="predicted"/>
<feature type="transmembrane region" description="Helical" evidence="6">
    <location>
        <begin position="67"/>
        <end position="89"/>
    </location>
</feature>
<gene>
    <name evidence="8" type="ORF">GCM10023188_01040</name>
</gene>
<protein>
    <recommendedName>
        <fullName evidence="7">DUF202 domain-containing protein</fullName>
    </recommendedName>
</protein>
<reference evidence="9" key="1">
    <citation type="journal article" date="2019" name="Int. J. Syst. Evol. Microbiol.">
        <title>The Global Catalogue of Microorganisms (GCM) 10K type strain sequencing project: providing services to taxonomists for standard genome sequencing and annotation.</title>
        <authorList>
            <consortium name="The Broad Institute Genomics Platform"/>
            <consortium name="The Broad Institute Genome Sequencing Center for Infectious Disease"/>
            <person name="Wu L."/>
            <person name="Ma J."/>
        </authorList>
    </citation>
    <scope>NUCLEOTIDE SEQUENCE [LARGE SCALE GENOMIC DNA]</scope>
    <source>
        <strain evidence="9">JCM 17926</strain>
    </source>
</reference>
<evidence type="ECO:0000313" key="8">
    <source>
        <dbReference type="EMBL" id="GAA4422896.1"/>
    </source>
</evidence>
<evidence type="ECO:0000256" key="1">
    <source>
        <dbReference type="ARBA" id="ARBA00004127"/>
    </source>
</evidence>
<sequence length="131" mass="15269">MLDPDKEKIKKLKKKLKVQEKKNAEIRDHMAEQRTIFANERTLMAYLRTAMTVTVGGFVAVKFSDDLYLEVIGVILIPIGIILAIYSFVRYRQKQRLIESHHHDYCPTSHEHEKSHASKKHYSNDEMEGKA</sequence>
<keyword evidence="9" id="KW-1185">Reference proteome</keyword>
<organism evidence="8 9">
    <name type="scientific">Pontibacter saemangeumensis</name>
    <dbReference type="NCBI Taxonomy" id="1084525"/>
    <lineage>
        <taxon>Bacteria</taxon>
        <taxon>Pseudomonadati</taxon>
        <taxon>Bacteroidota</taxon>
        <taxon>Cytophagia</taxon>
        <taxon>Cytophagales</taxon>
        <taxon>Hymenobacteraceae</taxon>
        <taxon>Pontibacter</taxon>
    </lineage>
</organism>
<name>A0ABP8L613_9BACT</name>
<comment type="subcellular location">
    <subcellularLocation>
        <location evidence="1">Endomembrane system</location>
        <topology evidence="1">Multi-pass membrane protein</topology>
    </subcellularLocation>
</comment>
<feature type="domain" description="DUF202" evidence="7">
    <location>
        <begin position="34"/>
        <end position="96"/>
    </location>
</feature>
<accession>A0ABP8L613</accession>
<evidence type="ECO:0000256" key="2">
    <source>
        <dbReference type="ARBA" id="ARBA00022692"/>
    </source>
</evidence>
<evidence type="ECO:0000259" key="7">
    <source>
        <dbReference type="Pfam" id="PF02656"/>
    </source>
</evidence>
<dbReference type="RefSeq" id="WP_345156171.1">
    <property type="nucleotide sequence ID" value="NZ_BAABHC010000001.1"/>
</dbReference>
<feature type="transmembrane region" description="Helical" evidence="6">
    <location>
        <begin position="43"/>
        <end position="61"/>
    </location>
</feature>
<keyword evidence="3 6" id="KW-1133">Transmembrane helix</keyword>
<keyword evidence="4 6" id="KW-0472">Membrane</keyword>
<evidence type="ECO:0000256" key="6">
    <source>
        <dbReference type="SAM" id="Phobius"/>
    </source>
</evidence>
<evidence type="ECO:0000256" key="4">
    <source>
        <dbReference type="ARBA" id="ARBA00023136"/>
    </source>
</evidence>
<dbReference type="EMBL" id="BAABHC010000001">
    <property type="protein sequence ID" value="GAA4422896.1"/>
    <property type="molecule type" value="Genomic_DNA"/>
</dbReference>
<feature type="region of interest" description="Disordered" evidence="5">
    <location>
        <begin position="106"/>
        <end position="131"/>
    </location>
</feature>
<dbReference type="InterPro" id="IPR003807">
    <property type="entry name" value="DUF202"/>
</dbReference>
<evidence type="ECO:0000256" key="3">
    <source>
        <dbReference type="ARBA" id="ARBA00022989"/>
    </source>
</evidence>
<dbReference type="Proteomes" id="UP001500552">
    <property type="component" value="Unassembled WGS sequence"/>
</dbReference>
<evidence type="ECO:0000256" key="5">
    <source>
        <dbReference type="SAM" id="MobiDB-lite"/>
    </source>
</evidence>
<comment type="caution">
    <text evidence="8">The sequence shown here is derived from an EMBL/GenBank/DDBJ whole genome shotgun (WGS) entry which is preliminary data.</text>
</comment>
<keyword evidence="2 6" id="KW-0812">Transmembrane</keyword>
<dbReference type="Pfam" id="PF02656">
    <property type="entry name" value="DUF202"/>
    <property type="match status" value="1"/>
</dbReference>
<evidence type="ECO:0000313" key="9">
    <source>
        <dbReference type="Proteomes" id="UP001500552"/>
    </source>
</evidence>